<keyword evidence="3" id="KW-1185">Reference proteome</keyword>
<sequence>MSTNSNLEAYCKFFENLNKDSLYENYNYFFDEKSIFQDPFQKVVGVDKIYEVFQDMYETLYEPKFIILDMSSSNKQSYIYWKFTYKTKKDSKTQFFDGISIVKFNENSKVEFHIDYWDATSNIYENIPILGAILRFIKKKISIDG</sequence>
<accession>A0A2N1J0W6</accession>
<evidence type="ECO:0000313" key="2">
    <source>
        <dbReference type="EMBL" id="PKI80186.1"/>
    </source>
</evidence>
<dbReference type="KEGG" id="ahs:AHALO_0627"/>
<dbReference type="Proteomes" id="UP000233248">
    <property type="component" value="Unassembled WGS sequence"/>
</dbReference>
<proteinExistence type="predicted"/>
<name>A0A2N1J0W6_9BACT</name>
<dbReference type="Gene3D" id="3.10.450.50">
    <property type="match status" value="1"/>
</dbReference>
<organism evidence="2 3">
    <name type="scientific">Malaciobacter halophilus</name>
    <dbReference type="NCBI Taxonomy" id="197482"/>
    <lineage>
        <taxon>Bacteria</taxon>
        <taxon>Pseudomonadati</taxon>
        <taxon>Campylobacterota</taxon>
        <taxon>Epsilonproteobacteria</taxon>
        <taxon>Campylobacterales</taxon>
        <taxon>Arcobacteraceae</taxon>
        <taxon>Malaciobacter</taxon>
    </lineage>
</organism>
<reference evidence="2 3" key="1">
    <citation type="submission" date="2017-09" db="EMBL/GenBank/DDBJ databases">
        <title>Genomics of the genus Arcobacter.</title>
        <authorList>
            <person name="Perez-Cataluna A."/>
            <person name="Figueras M.J."/>
            <person name="Salas-Masso N."/>
        </authorList>
    </citation>
    <scope>NUCLEOTIDE SEQUENCE [LARGE SCALE GENOMIC DNA]</scope>
    <source>
        <strain evidence="2 3">DSM 18005</strain>
    </source>
</reference>
<dbReference type="EMBL" id="NXIF01000040">
    <property type="protein sequence ID" value="PKI80186.1"/>
    <property type="molecule type" value="Genomic_DNA"/>
</dbReference>
<comment type="caution">
    <text evidence="2">The sequence shown here is derived from an EMBL/GenBank/DDBJ whole genome shotgun (WGS) entry which is preliminary data.</text>
</comment>
<dbReference type="InterPro" id="IPR037401">
    <property type="entry name" value="SnoaL-like"/>
</dbReference>
<evidence type="ECO:0000259" key="1">
    <source>
        <dbReference type="Pfam" id="PF12680"/>
    </source>
</evidence>
<feature type="domain" description="SnoaL-like" evidence="1">
    <location>
        <begin position="13"/>
        <end position="110"/>
    </location>
</feature>
<evidence type="ECO:0000313" key="3">
    <source>
        <dbReference type="Proteomes" id="UP000233248"/>
    </source>
</evidence>
<gene>
    <name evidence="2" type="ORF">CP960_10540</name>
</gene>
<dbReference type="RefSeq" id="WP_101185425.1">
    <property type="nucleotide sequence ID" value="NZ_CP031218.1"/>
</dbReference>
<dbReference type="OrthoDB" id="1115105at2"/>
<protein>
    <recommendedName>
        <fullName evidence="1">SnoaL-like domain-containing protein</fullName>
    </recommendedName>
</protein>
<dbReference type="AlphaFoldDB" id="A0A2N1J0W6"/>
<dbReference type="SUPFAM" id="SSF54427">
    <property type="entry name" value="NTF2-like"/>
    <property type="match status" value="1"/>
</dbReference>
<dbReference type="InterPro" id="IPR032710">
    <property type="entry name" value="NTF2-like_dom_sf"/>
</dbReference>
<dbReference type="Pfam" id="PF12680">
    <property type="entry name" value="SnoaL_2"/>
    <property type="match status" value="1"/>
</dbReference>